<accession>A0AAI9V7D9</accession>
<sequence length="84" mass="9525">MGLWGYGRDIRRTGLEPWNRLVDGMLDQVPKAGHGAMNCLRLQQTTATIDIPWRQGVKVRQPRCGQTAYWMQRSVSHLGGDAPY</sequence>
<gene>
    <name evidence="1" type="ORF">CCUS01_05420</name>
</gene>
<evidence type="ECO:0000313" key="1">
    <source>
        <dbReference type="EMBL" id="KAK1474795.1"/>
    </source>
</evidence>
<protein>
    <submittedName>
        <fullName evidence="1">Uncharacterized protein</fullName>
    </submittedName>
</protein>
<name>A0AAI9V7D9_9PEZI</name>
<dbReference type="EMBL" id="MPDP01000157">
    <property type="protein sequence ID" value="KAK1474795.1"/>
    <property type="molecule type" value="Genomic_DNA"/>
</dbReference>
<dbReference type="AlphaFoldDB" id="A0AAI9V7D9"/>
<evidence type="ECO:0000313" key="2">
    <source>
        <dbReference type="Proteomes" id="UP001239213"/>
    </source>
</evidence>
<reference evidence="1" key="1">
    <citation type="submission" date="2016-11" db="EMBL/GenBank/DDBJ databases">
        <title>The genome sequence of Colletotrichum cuscutae.</title>
        <authorList>
            <person name="Baroncelli R."/>
        </authorList>
    </citation>
    <scope>NUCLEOTIDE SEQUENCE</scope>
    <source>
        <strain evidence="1">IMI 304802</strain>
    </source>
</reference>
<keyword evidence="2" id="KW-1185">Reference proteome</keyword>
<proteinExistence type="predicted"/>
<dbReference type="Proteomes" id="UP001239213">
    <property type="component" value="Unassembled WGS sequence"/>
</dbReference>
<comment type="caution">
    <text evidence="1">The sequence shown here is derived from an EMBL/GenBank/DDBJ whole genome shotgun (WGS) entry which is preliminary data.</text>
</comment>
<organism evidence="1 2">
    <name type="scientific">Colletotrichum cuscutae</name>
    <dbReference type="NCBI Taxonomy" id="1209917"/>
    <lineage>
        <taxon>Eukaryota</taxon>
        <taxon>Fungi</taxon>
        <taxon>Dikarya</taxon>
        <taxon>Ascomycota</taxon>
        <taxon>Pezizomycotina</taxon>
        <taxon>Sordariomycetes</taxon>
        <taxon>Hypocreomycetidae</taxon>
        <taxon>Glomerellales</taxon>
        <taxon>Glomerellaceae</taxon>
        <taxon>Colletotrichum</taxon>
        <taxon>Colletotrichum acutatum species complex</taxon>
    </lineage>
</organism>